<proteinExistence type="predicted"/>
<name>A0AAE9HZG8_9BURK</name>
<protein>
    <submittedName>
        <fullName evidence="4">Cytochrome C oxidase subunit I</fullName>
    </submittedName>
</protein>
<dbReference type="EMBL" id="VCIZ01000009">
    <property type="protein sequence ID" value="TSP11582.1"/>
    <property type="molecule type" value="Genomic_DNA"/>
</dbReference>
<keyword evidence="5" id="KW-1185">Reference proteome</keyword>
<dbReference type="RefSeq" id="WP_144198947.1">
    <property type="nucleotide sequence ID" value="NZ_CAJPVH010000044.1"/>
</dbReference>
<reference evidence="4" key="3">
    <citation type="submission" date="2022-05" db="EMBL/GenBank/DDBJ databases">
        <authorList>
            <person name="Kunte H.-J."/>
        </authorList>
    </citation>
    <scope>NUCLEOTIDE SEQUENCE</scope>
    <source>
        <strain evidence="4">G5</strain>
    </source>
</reference>
<evidence type="ECO:0000313" key="5">
    <source>
        <dbReference type="Proteomes" id="UP000318943"/>
    </source>
</evidence>
<dbReference type="KEGG" id="ccam:M5D45_01525"/>
<reference evidence="3 5" key="1">
    <citation type="submission" date="2019-05" db="EMBL/GenBank/DDBJ databases">
        <title>Whole genome sequence analysis of Cupriavidus campinensis S14E4C strain.</title>
        <authorList>
            <person name="Abbaszade G."/>
            <person name="Szabo A."/>
            <person name="Toumi M."/>
            <person name="Toth E."/>
        </authorList>
    </citation>
    <scope>NUCLEOTIDE SEQUENCE [LARGE SCALE GENOMIC DNA]</scope>
    <source>
        <strain evidence="3 5">S14E4C</strain>
    </source>
</reference>
<evidence type="ECO:0000313" key="6">
    <source>
        <dbReference type="Proteomes" id="UP001056132"/>
    </source>
</evidence>
<reference evidence="4" key="2">
    <citation type="journal article" date="2022" name="Microbiol. Resour. Announc.">
        <title>Genome Sequence of Cupriavidus campinensis Strain G5, a Member of a Bacterial Consortium Capable of Polyethylene Degradation.</title>
        <authorList>
            <person name="Schneider B."/>
            <person name="Pfeiffer F."/>
            <person name="Dyall-Smith M."/>
            <person name="Kunte H.J."/>
        </authorList>
    </citation>
    <scope>NUCLEOTIDE SEQUENCE</scope>
    <source>
        <strain evidence="4">G5</strain>
    </source>
</reference>
<dbReference type="SUPFAM" id="SSF52833">
    <property type="entry name" value="Thioredoxin-like"/>
    <property type="match status" value="1"/>
</dbReference>
<dbReference type="Gene3D" id="3.40.30.10">
    <property type="entry name" value="Glutaredoxin"/>
    <property type="match status" value="1"/>
</dbReference>
<sequence length="218" mass="24354">MNVQTNSMPSQDPTATPDTRIDARTRRGRLQMLMLLLVCASPVIFSYFTYYVVKPSGASTNYGTLVDPLRPMPPENVTNERGEAVPLASFRGKWLMVMTAPSACDEACAKRLFTMRQIRAGQGQDRERITPVWLISDTGAVDERLSSAYNEPYAGVRFLRMDAVALRQWLPAEPGAGAEDTVYLVDPLGNLMLRWPKEPDPKQISSDLKKLLKFSRIG</sequence>
<gene>
    <name evidence="3" type="ORF">FGG12_15935</name>
    <name evidence="4" type="ORF">M5D45_01525</name>
</gene>
<evidence type="ECO:0000256" key="2">
    <source>
        <dbReference type="SAM" id="Phobius"/>
    </source>
</evidence>
<feature type="transmembrane region" description="Helical" evidence="2">
    <location>
        <begin position="33"/>
        <end position="53"/>
    </location>
</feature>
<keyword evidence="2" id="KW-0812">Transmembrane</keyword>
<evidence type="ECO:0000256" key="1">
    <source>
        <dbReference type="SAM" id="MobiDB-lite"/>
    </source>
</evidence>
<dbReference type="InterPro" id="IPR036249">
    <property type="entry name" value="Thioredoxin-like_sf"/>
</dbReference>
<dbReference type="Proteomes" id="UP001056132">
    <property type="component" value="Chromosome 1"/>
</dbReference>
<keyword evidence="2" id="KW-1133">Transmembrane helix</keyword>
<evidence type="ECO:0000313" key="4">
    <source>
        <dbReference type="EMBL" id="URF04564.1"/>
    </source>
</evidence>
<organism evidence="4 6">
    <name type="scientific">Cupriavidus campinensis</name>
    <dbReference type="NCBI Taxonomy" id="151783"/>
    <lineage>
        <taxon>Bacteria</taxon>
        <taxon>Pseudomonadati</taxon>
        <taxon>Pseudomonadota</taxon>
        <taxon>Betaproteobacteria</taxon>
        <taxon>Burkholderiales</taxon>
        <taxon>Burkholderiaceae</taxon>
        <taxon>Cupriavidus</taxon>
    </lineage>
</organism>
<keyword evidence="2" id="KW-0472">Membrane</keyword>
<feature type="region of interest" description="Disordered" evidence="1">
    <location>
        <begin position="1"/>
        <end position="22"/>
    </location>
</feature>
<dbReference type="EMBL" id="CP097330">
    <property type="protein sequence ID" value="URF04564.1"/>
    <property type="molecule type" value="Genomic_DNA"/>
</dbReference>
<accession>A0AAE9HZG8</accession>
<dbReference type="AlphaFoldDB" id="A0AAE9HZG8"/>
<dbReference type="Proteomes" id="UP000318943">
    <property type="component" value="Unassembled WGS sequence"/>
</dbReference>
<feature type="compositionally biased region" description="Polar residues" evidence="1">
    <location>
        <begin position="1"/>
        <end position="17"/>
    </location>
</feature>
<evidence type="ECO:0000313" key="3">
    <source>
        <dbReference type="EMBL" id="TSP11582.1"/>
    </source>
</evidence>